<proteinExistence type="predicted"/>
<organism evidence="2 3">
    <name type="scientific">Angomonas deanei</name>
    <dbReference type="NCBI Taxonomy" id="59799"/>
    <lineage>
        <taxon>Eukaryota</taxon>
        <taxon>Discoba</taxon>
        <taxon>Euglenozoa</taxon>
        <taxon>Kinetoplastea</taxon>
        <taxon>Metakinetoplastina</taxon>
        <taxon>Trypanosomatida</taxon>
        <taxon>Trypanosomatidae</taxon>
        <taxon>Strigomonadinae</taxon>
        <taxon>Angomonas</taxon>
    </lineage>
</organism>
<feature type="compositionally biased region" description="Polar residues" evidence="1">
    <location>
        <begin position="243"/>
        <end position="252"/>
    </location>
</feature>
<evidence type="ECO:0000313" key="3">
    <source>
        <dbReference type="Proteomes" id="UP000515908"/>
    </source>
</evidence>
<accession>A0A7G2CKI5</accession>
<dbReference type="VEuPathDB" id="TriTrypDB:ADEAN_000694600"/>
<sequence length="545" mass="59648">MGAGGSCCDSTKPRRQGRGGRDKLPNPKNQGGKPQKYPKLEFDLVVPESTPGDATFDQSVLMYTMRDLGTANNTSAANFDGNLSFTNSVTEVNQTVLDQFTKSLGKLAKEGTFNNVLEESMMSRGGAVMADSVISSGSSSRYTPEDAQYVAEGRTLEEKLSRLGEVEEVSREQLQASEKVNRTLIQLGCARLIPTLRQRRHWTKEKAAAPKRDVVVISAPGVEAPSGTPTTPAPLDPDFSPRNLDTPQSPSGSLRLDRSMSLRNQPAKLEHYEMLTLTCMDIPVPCSSCHAKVENKTWDFLSLPEAANSLNAGMCMFRFMCSATDAIDEETQSLIDTFINVSSFKDEEKENNTPKVHIRDPAEASKYIAILVKAMYMLPGAKLSNITPLSVASLEYQKACQPGGPKVEAGDRDDTFRLTLNIIKFVFSLVIQFKVSEVTDPQLLQSFKGIDGMVPAKVLMLERTKRNVGKVDATAKVRSMLLYYPVNGGLLVNSQTIVLNTSLPKVVSKLVNTFGSQGASQSADTAKLTRNHLVKKYGDSRKQKK</sequence>
<reference evidence="2 3" key="1">
    <citation type="submission" date="2020-08" db="EMBL/GenBank/DDBJ databases">
        <authorList>
            <person name="Newling K."/>
            <person name="Davey J."/>
            <person name="Forrester S."/>
        </authorList>
    </citation>
    <scope>NUCLEOTIDE SEQUENCE [LARGE SCALE GENOMIC DNA]</scope>
    <source>
        <strain evidence="3">Crithidia deanei Carvalho (ATCC PRA-265)</strain>
    </source>
</reference>
<evidence type="ECO:0000256" key="1">
    <source>
        <dbReference type="SAM" id="MobiDB-lite"/>
    </source>
</evidence>
<feature type="region of interest" description="Disordered" evidence="1">
    <location>
        <begin position="1"/>
        <end position="38"/>
    </location>
</feature>
<evidence type="ECO:0000313" key="2">
    <source>
        <dbReference type="EMBL" id="CAD2219441.1"/>
    </source>
</evidence>
<protein>
    <submittedName>
        <fullName evidence="2">Uncharacterized protein</fullName>
    </submittedName>
</protein>
<dbReference type="Proteomes" id="UP000515908">
    <property type="component" value="Chromosome 14"/>
</dbReference>
<gene>
    <name evidence="2" type="ORF">ADEAN_000694600</name>
</gene>
<dbReference type="EMBL" id="LR877158">
    <property type="protein sequence ID" value="CAD2219441.1"/>
    <property type="molecule type" value="Genomic_DNA"/>
</dbReference>
<dbReference type="OrthoDB" id="271898at2759"/>
<feature type="region of interest" description="Disordered" evidence="1">
    <location>
        <begin position="221"/>
        <end position="256"/>
    </location>
</feature>
<name>A0A7G2CKI5_9TRYP</name>
<keyword evidence="3" id="KW-1185">Reference proteome</keyword>
<dbReference type="AlphaFoldDB" id="A0A7G2CKI5"/>